<dbReference type="Pfam" id="PF11449">
    <property type="entry name" value="ArsP_2"/>
    <property type="match status" value="1"/>
</dbReference>
<dbReference type="NCBIfam" id="NF037962">
    <property type="entry name" value="arsenic_eff"/>
    <property type="match status" value="1"/>
</dbReference>
<reference evidence="2 3" key="1">
    <citation type="submission" date="2018-08" db="EMBL/GenBank/DDBJ databases">
        <title>A genome reference for cultivated species of the human gut microbiota.</title>
        <authorList>
            <person name="Zou Y."/>
            <person name="Xue W."/>
            <person name="Luo G."/>
        </authorList>
    </citation>
    <scope>NUCLEOTIDE SEQUENCE [LARGE SCALE GENOMIC DNA]</scope>
    <source>
        <strain evidence="2 3">AM07-24</strain>
    </source>
</reference>
<keyword evidence="1" id="KW-0812">Transmembrane</keyword>
<dbReference type="RefSeq" id="WP_118335973.1">
    <property type="nucleotide sequence ID" value="NZ_AP025567.1"/>
</dbReference>
<evidence type="ECO:0000313" key="3">
    <source>
        <dbReference type="Proteomes" id="UP000284841"/>
    </source>
</evidence>
<dbReference type="OrthoDB" id="9783550at2"/>
<dbReference type="STRING" id="1776384.GCA_900086585_02181"/>
<feature type="transmembrane region" description="Helical" evidence="1">
    <location>
        <begin position="262"/>
        <end position="282"/>
    </location>
</feature>
<proteinExistence type="predicted"/>
<evidence type="ECO:0008006" key="4">
    <source>
        <dbReference type="Google" id="ProtNLM"/>
    </source>
</evidence>
<dbReference type="AlphaFoldDB" id="A0A415DYI2"/>
<keyword evidence="3" id="KW-1185">Reference proteome</keyword>
<dbReference type="EMBL" id="QRMS01000004">
    <property type="protein sequence ID" value="RHJ85751.1"/>
    <property type="molecule type" value="Genomic_DNA"/>
</dbReference>
<comment type="caution">
    <text evidence="2">The sequence shown here is derived from an EMBL/GenBank/DDBJ whole genome shotgun (WGS) entry which is preliminary data.</text>
</comment>
<sequence length="284" mass="30612">MLEVILEALVDSFKLLPFLFLTYLVMGVLEHAASDRPKKLIQEAGRVGPIWGGLIGAFPQCGFSAAASYFYIGRVITLGTLISIYMSTSDEMLPILISEKVAGLTILKIMGTKVVIGMISGFLVELFFGWMARRKKRPRDFDGEPHSGHCDCGTGIFVEAARHALKVFLFILIVSLAIGLLIYFVGEENIYLLFSNVPVLGEAVAGLVGLIPNCAASVVITQLYLDGIISAGPMMSGLLVSAGVGLLVLFKENTHPRESLSIAAILYVVSVAWGVLIEILGITF</sequence>
<feature type="transmembrane region" description="Helical" evidence="1">
    <location>
        <begin position="167"/>
        <end position="185"/>
    </location>
</feature>
<feature type="transmembrane region" description="Helical" evidence="1">
    <location>
        <begin position="114"/>
        <end position="132"/>
    </location>
</feature>
<organism evidence="2 3">
    <name type="scientific">Emergencia timonensis</name>
    <dbReference type="NCBI Taxonomy" id="1776384"/>
    <lineage>
        <taxon>Bacteria</taxon>
        <taxon>Bacillati</taxon>
        <taxon>Bacillota</taxon>
        <taxon>Clostridia</taxon>
        <taxon>Peptostreptococcales</taxon>
        <taxon>Anaerovoracaceae</taxon>
        <taxon>Emergencia</taxon>
    </lineage>
</organism>
<dbReference type="InterPro" id="IPR021552">
    <property type="entry name" value="ArsP_2"/>
</dbReference>
<feature type="transmembrane region" description="Helical" evidence="1">
    <location>
        <begin position="223"/>
        <end position="250"/>
    </location>
</feature>
<evidence type="ECO:0000256" key="1">
    <source>
        <dbReference type="SAM" id="Phobius"/>
    </source>
</evidence>
<gene>
    <name evidence="2" type="ORF">DW099_12945</name>
</gene>
<accession>A0A415DYI2</accession>
<dbReference type="Proteomes" id="UP000284841">
    <property type="component" value="Unassembled WGS sequence"/>
</dbReference>
<feature type="transmembrane region" description="Helical" evidence="1">
    <location>
        <begin position="191"/>
        <end position="211"/>
    </location>
</feature>
<keyword evidence="1" id="KW-1133">Transmembrane helix</keyword>
<evidence type="ECO:0000313" key="2">
    <source>
        <dbReference type="EMBL" id="RHJ85751.1"/>
    </source>
</evidence>
<keyword evidence="1" id="KW-0472">Membrane</keyword>
<protein>
    <recommendedName>
        <fullName evidence="4">Permease</fullName>
    </recommendedName>
</protein>
<name>A0A415DYI2_9FIRM</name>
<feature type="transmembrane region" description="Helical" evidence="1">
    <location>
        <begin position="12"/>
        <end position="29"/>
    </location>
</feature>